<proteinExistence type="predicted"/>
<feature type="region of interest" description="Disordered" evidence="1">
    <location>
        <begin position="58"/>
        <end position="81"/>
    </location>
</feature>
<keyword evidence="3" id="KW-1185">Reference proteome</keyword>
<dbReference type="Proteomes" id="UP000546162">
    <property type="component" value="Unassembled WGS sequence"/>
</dbReference>
<dbReference type="EMBL" id="JACHNB010000001">
    <property type="protein sequence ID" value="MBB4743922.1"/>
    <property type="molecule type" value="Genomic_DNA"/>
</dbReference>
<evidence type="ECO:0000313" key="2">
    <source>
        <dbReference type="EMBL" id="MBB4743922.1"/>
    </source>
</evidence>
<dbReference type="AlphaFoldDB" id="A0A7W7H4X4"/>
<evidence type="ECO:0000313" key="3">
    <source>
        <dbReference type="Proteomes" id="UP000546162"/>
    </source>
</evidence>
<gene>
    <name evidence="2" type="ORF">BJY16_007381</name>
</gene>
<comment type="caution">
    <text evidence="2">The sequence shown here is derived from an EMBL/GenBank/DDBJ whole genome shotgun (WGS) entry which is preliminary data.</text>
</comment>
<evidence type="ECO:0000256" key="1">
    <source>
        <dbReference type="SAM" id="MobiDB-lite"/>
    </source>
</evidence>
<protein>
    <submittedName>
        <fullName evidence="2">Uncharacterized protein</fullName>
    </submittedName>
</protein>
<reference evidence="2 3" key="1">
    <citation type="submission" date="2020-08" db="EMBL/GenBank/DDBJ databases">
        <title>Sequencing the genomes of 1000 actinobacteria strains.</title>
        <authorList>
            <person name="Klenk H.-P."/>
        </authorList>
    </citation>
    <scope>NUCLEOTIDE SEQUENCE [LARGE SCALE GENOMIC DNA]</scope>
    <source>
        <strain evidence="2 3">DSM 45809</strain>
    </source>
</reference>
<name>A0A7W7H4X4_9ACTN</name>
<accession>A0A7W7H4X4</accession>
<dbReference type="RefSeq" id="WP_185044155.1">
    <property type="nucleotide sequence ID" value="NZ_BAABFG010000005.1"/>
</dbReference>
<sequence length="93" mass="10372">MNIAEGLNFTAPNANNRLKRLVAARILIRQQRVAEYEVSIGEHWSAFHQLVPTSSFPTRLLPNQGPKTAAPREEHTGYQYNSYQAGLPHMAAG</sequence>
<organism evidence="2 3">
    <name type="scientific">Actinoplanes octamycinicus</name>
    <dbReference type="NCBI Taxonomy" id="135948"/>
    <lineage>
        <taxon>Bacteria</taxon>
        <taxon>Bacillati</taxon>
        <taxon>Actinomycetota</taxon>
        <taxon>Actinomycetes</taxon>
        <taxon>Micromonosporales</taxon>
        <taxon>Micromonosporaceae</taxon>
        <taxon>Actinoplanes</taxon>
    </lineage>
</organism>